<keyword evidence="5" id="KW-1185">Reference proteome</keyword>
<proteinExistence type="inferred from homology"/>
<dbReference type="InterPro" id="IPR051911">
    <property type="entry name" value="SDR_oxidoreductase"/>
</dbReference>
<reference evidence="5" key="1">
    <citation type="journal article" date="2014" name="Proc. Natl. Acad. Sci. U.S.A.">
        <title>Extensive sampling of basidiomycete genomes demonstrates inadequacy of the white-rot/brown-rot paradigm for wood decay fungi.</title>
        <authorList>
            <person name="Riley R."/>
            <person name="Salamov A.A."/>
            <person name="Brown D.W."/>
            <person name="Nagy L.G."/>
            <person name="Floudas D."/>
            <person name="Held B.W."/>
            <person name="Levasseur A."/>
            <person name="Lombard V."/>
            <person name="Morin E."/>
            <person name="Otillar R."/>
            <person name="Lindquist E.A."/>
            <person name="Sun H."/>
            <person name="LaButti K.M."/>
            <person name="Schmutz J."/>
            <person name="Jabbour D."/>
            <person name="Luo H."/>
            <person name="Baker S.E."/>
            <person name="Pisabarro A.G."/>
            <person name="Walton J.D."/>
            <person name="Blanchette R.A."/>
            <person name="Henrissat B."/>
            <person name="Martin F."/>
            <person name="Cullen D."/>
            <person name="Hibbett D.S."/>
            <person name="Grigoriev I.V."/>
        </authorList>
    </citation>
    <scope>NUCLEOTIDE SEQUENCE [LARGE SCALE GENOMIC DNA]</scope>
    <source>
        <strain evidence="5">MUCL 33604</strain>
    </source>
</reference>
<dbReference type="Proteomes" id="UP000027265">
    <property type="component" value="Unassembled WGS sequence"/>
</dbReference>
<dbReference type="InterPro" id="IPR036291">
    <property type="entry name" value="NAD(P)-bd_dom_sf"/>
</dbReference>
<dbReference type="InParanoid" id="A0A067PBS5"/>
<evidence type="ECO:0000256" key="2">
    <source>
        <dbReference type="ARBA" id="ARBA00023002"/>
    </source>
</evidence>
<comment type="similarity">
    <text evidence="1 3">Belongs to the short-chain dehydrogenases/reductases (SDR) family.</text>
</comment>
<evidence type="ECO:0000313" key="4">
    <source>
        <dbReference type="EMBL" id="KDQ52234.1"/>
    </source>
</evidence>
<evidence type="ECO:0008006" key="6">
    <source>
        <dbReference type="Google" id="ProtNLM"/>
    </source>
</evidence>
<evidence type="ECO:0000256" key="3">
    <source>
        <dbReference type="RuleBase" id="RU000363"/>
    </source>
</evidence>
<evidence type="ECO:0000313" key="5">
    <source>
        <dbReference type="Proteomes" id="UP000027265"/>
    </source>
</evidence>
<dbReference type="CDD" id="cd05374">
    <property type="entry name" value="17beta-HSD-like_SDR_c"/>
    <property type="match status" value="1"/>
</dbReference>
<evidence type="ECO:0000256" key="1">
    <source>
        <dbReference type="ARBA" id="ARBA00006484"/>
    </source>
</evidence>
<dbReference type="PRINTS" id="PR00081">
    <property type="entry name" value="GDHRDH"/>
</dbReference>
<dbReference type="OrthoDB" id="1274115at2759"/>
<dbReference type="PANTHER" id="PTHR43976">
    <property type="entry name" value="SHORT CHAIN DEHYDROGENASE"/>
    <property type="match status" value="1"/>
</dbReference>
<dbReference type="AlphaFoldDB" id="A0A067PBS5"/>
<dbReference type="STRING" id="933084.A0A067PBS5"/>
<dbReference type="EMBL" id="KL197741">
    <property type="protein sequence ID" value="KDQ52234.1"/>
    <property type="molecule type" value="Genomic_DNA"/>
</dbReference>
<name>A0A067PBS5_9AGAM</name>
<organism evidence="4 5">
    <name type="scientific">Jaapia argillacea MUCL 33604</name>
    <dbReference type="NCBI Taxonomy" id="933084"/>
    <lineage>
        <taxon>Eukaryota</taxon>
        <taxon>Fungi</taxon>
        <taxon>Dikarya</taxon>
        <taxon>Basidiomycota</taxon>
        <taxon>Agaricomycotina</taxon>
        <taxon>Agaricomycetes</taxon>
        <taxon>Agaricomycetidae</taxon>
        <taxon>Jaapiales</taxon>
        <taxon>Jaapiaceae</taxon>
        <taxon>Jaapia</taxon>
    </lineage>
</organism>
<dbReference type="GO" id="GO:0016491">
    <property type="term" value="F:oxidoreductase activity"/>
    <property type="evidence" value="ECO:0007669"/>
    <property type="project" value="UniProtKB-KW"/>
</dbReference>
<protein>
    <recommendedName>
        <fullName evidence="6">NAD(P)-binding protein</fullName>
    </recommendedName>
</protein>
<dbReference type="FunCoup" id="A0A067PBS5">
    <property type="interactions" value="1"/>
</dbReference>
<dbReference type="Pfam" id="PF00106">
    <property type="entry name" value="adh_short"/>
    <property type="match status" value="1"/>
</dbReference>
<gene>
    <name evidence="4" type="ORF">JAAARDRAFT_485595</name>
</gene>
<dbReference type="PRINTS" id="PR00080">
    <property type="entry name" value="SDRFAMILY"/>
</dbReference>
<dbReference type="SUPFAM" id="SSF51735">
    <property type="entry name" value="NAD(P)-binding Rossmann-fold domains"/>
    <property type="match status" value="1"/>
</dbReference>
<accession>A0A067PBS5</accession>
<dbReference type="HOGENOM" id="CLU_010194_2_9_1"/>
<dbReference type="Gene3D" id="3.40.50.720">
    <property type="entry name" value="NAD(P)-binding Rossmann-like Domain"/>
    <property type="match status" value="1"/>
</dbReference>
<dbReference type="PANTHER" id="PTHR43976:SF16">
    <property type="entry name" value="SHORT-CHAIN DEHYDROGENASE_REDUCTASE FAMILY PROTEIN"/>
    <property type="match status" value="1"/>
</dbReference>
<sequence length="295" mass="31953">MASTSEPPLLSDGRKVWFNTGTSTGFGRCLVSSVLSRGDYVVASARSLESIQDFPKSDSLRLLQLDVNDGFDAIGLKVDEAVAFWGRIDVLVNNAGTGMKALLEEGGSNHFKEQFHTNVFSALDVTNAVLPHMRPRKSGTIVMIGSRSSWNPEVPGSGAYCASKAALRAIGETLSVELAPFNIRVLIVEPGAFRTNAIFTQPYFTSNPIPDYDDLRAKSQAAFEAVRGKQPGDPAKAMEAVLDVVRGEGRAKGRSWPTYLPLGEIAEKGIKEKCSRIVGVLDEWADVVRDVNFDS</sequence>
<keyword evidence="2" id="KW-0560">Oxidoreductase</keyword>
<dbReference type="InterPro" id="IPR002347">
    <property type="entry name" value="SDR_fam"/>
</dbReference>